<accession>A0ABU1MU24</accession>
<dbReference type="InterPro" id="IPR007409">
    <property type="entry name" value="Restrct_endonuc_type1_HsdR_N"/>
</dbReference>
<dbReference type="Gene3D" id="3.90.1570.30">
    <property type="match status" value="1"/>
</dbReference>
<dbReference type="Gene3D" id="3.40.50.300">
    <property type="entry name" value="P-loop containing nucleotide triphosphate hydrolases"/>
    <property type="match status" value="1"/>
</dbReference>
<dbReference type="RefSeq" id="WP_309806606.1">
    <property type="nucleotide sequence ID" value="NZ_JAVDRD010000022.1"/>
</dbReference>
<dbReference type="Proteomes" id="UP001184150">
    <property type="component" value="Unassembled WGS sequence"/>
</dbReference>
<gene>
    <name evidence="2" type="ORF">J2792_004231</name>
</gene>
<dbReference type="SUPFAM" id="SSF52540">
    <property type="entry name" value="P-loop containing nucleoside triphosphate hydrolases"/>
    <property type="match status" value="1"/>
</dbReference>
<proteinExistence type="predicted"/>
<sequence length="817" mass="93372">MTVDLNDLGSTTLRNESDVEQKLIYPLLTAQEWLALPERAVFSKKYLPPATIDKGSGRKTGYFPDYSVWLNGFPVLIVEAKSPLEEVGEGFREAQLYAHEVNKAYPTGIAPIQTVMCTNGKVVRVGSWDSHDHRDYPVTELQIGSSARSELIERLGTEAMQQQADRTSARFRPTQTFRPINAIGGDPTLNRRLDLNSFATDIAPLIRMFFVSDSAEKIDDIIRRAYVSTNETTKYDTILESFLRDNIKKIQDPAAKPISTTANREELLTPELRRFQQNLPATGHMQLIIGSVGSGKSLFCRRYQRFLQPEDVKNSTYWTFVDFNTAPENLNDIETWMCRSFVQSFQDNHPEMDLDDPETLERIFAPDVNRTTKLYRRAGESEEKIRIRVAEALSKCIDDPQKFSQEICRYINGDQSKVVVVVFDNVDKLDSGDQIRVFQAAQWFRAKTRSFCLLPLRDETYERYKNRPPLDAFINAIHFTIEPPRFIDVVRKRLELCLEYIANSAPKTLSYSLPDGKKITYPATRLGEFLKTLYLDIFRSGRRISWLLEALAGRDVRHALEMFTRIIMSGHLDERHITGTVLGTEKFRIRDSTIINVLMKSDYVYFDNSHGFLSNVLYANPKWSRHSNFLVFEILDYLVKRRKEVSPLGAQGYFRVSDVISYINRLGFAPDDALDALNYLVVQGLLTPDHFGKKALNEEDFVRAHASGFVHSRLLLENIHYVAGIAPVTYLNDRNVSEKIGRLSLVNAGFSDTQFPRKKEIGSLLLEYLKSEFNRQAEEAPLFANLATSSRFLIRMIESSLDVRFRELGTGIEGGLL</sequence>
<feature type="domain" description="Restriction endonuclease type I HsdR N-terminal" evidence="1">
    <location>
        <begin position="64"/>
        <end position="127"/>
    </location>
</feature>
<organism evidence="2 3">
    <name type="scientific">Novosphingobium capsulatum</name>
    <dbReference type="NCBI Taxonomy" id="13688"/>
    <lineage>
        <taxon>Bacteria</taxon>
        <taxon>Pseudomonadati</taxon>
        <taxon>Pseudomonadota</taxon>
        <taxon>Alphaproteobacteria</taxon>
        <taxon>Sphingomonadales</taxon>
        <taxon>Sphingomonadaceae</taxon>
        <taxon>Novosphingobium</taxon>
    </lineage>
</organism>
<name>A0ABU1MU24_9SPHN</name>
<dbReference type="EMBL" id="JAVDRD010000022">
    <property type="protein sequence ID" value="MDR6513337.1"/>
    <property type="molecule type" value="Genomic_DNA"/>
</dbReference>
<keyword evidence="3" id="KW-1185">Reference proteome</keyword>
<evidence type="ECO:0000313" key="3">
    <source>
        <dbReference type="Proteomes" id="UP001184150"/>
    </source>
</evidence>
<reference evidence="2 3" key="1">
    <citation type="submission" date="2023-07" db="EMBL/GenBank/DDBJ databases">
        <title>Sorghum-associated microbial communities from plants grown in Nebraska, USA.</title>
        <authorList>
            <person name="Schachtman D."/>
        </authorList>
    </citation>
    <scope>NUCLEOTIDE SEQUENCE [LARGE SCALE GENOMIC DNA]</scope>
    <source>
        <strain evidence="2 3">DS1027</strain>
    </source>
</reference>
<comment type="caution">
    <text evidence="2">The sequence shown here is derived from an EMBL/GenBank/DDBJ whole genome shotgun (WGS) entry which is preliminary data.</text>
</comment>
<protein>
    <recommendedName>
        <fullName evidence="1">Restriction endonuclease type I HsdR N-terminal domain-containing protein</fullName>
    </recommendedName>
</protein>
<dbReference type="Pfam" id="PF04313">
    <property type="entry name" value="HSDR_N"/>
    <property type="match status" value="1"/>
</dbReference>
<dbReference type="InterPro" id="IPR027417">
    <property type="entry name" value="P-loop_NTPase"/>
</dbReference>
<evidence type="ECO:0000313" key="2">
    <source>
        <dbReference type="EMBL" id="MDR6513337.1"/>
    </source>
</evidence>
<evidence type="ECO:0000259" key="1">
    <source>
        <dbReference type="Pfam" id="PF04313"/>
    </source>
</evidence>